<reference evidence="12 13" key="1">
    <citation type="submission" date="2018-11" db="EMBL/GenBank/DDBJ databases">
        <authorList>
            <person name="Li F."/>
        </authorList>
    </citation>
    <scope>NUCLEOTIDE SEQUENCE [LARGE SCALE GENOMIC DNA]</scope>
    <source>
        <strain evidence="12 13">Gsoil 818</strain>
    </source>
</reference>
<dbReference type="GO" id="GO:0005886">
    <property type="term" value="C:plasma membrane"/>
    <property type="evidence" value="ECO:0007669"/>
    <property type="project" value="UniProtKB-SubCell"/>
</dbReference>
<feature type="compositionally biased region" description="Low complexity" evidence="10">
    <location>
        <begin position="112"/>
        <end position="122"/>
    </location>
</feature>
<evidence type="ECO:0000256" key="3">
    <source>
        <dbReference type="ARBA" id="ARBA00022448"/>
    </source>
</evidence>
<evidence type="ECO:0000256" key="10">
    <source>
        <dbReference type="SAM" id="MobiDB-lite"/>
    </source>
</evidence>
<accession>A0A3N0GL91</accession>
<organism evidence="12 13">
    <name type="scientific">Nocardioides pocheonensis</name>
    <dbReference type="NCBI Taxonomy" id="661485"/>
    <lineage>
        <taxon>Bacteria</taxon>
        <taxon>Bacillati</taxon>
        <taxon>Actinomycetota</taxon>
        <taxon>Actinomycetes</taxon>
        <taxon>Propionibacteriales</taxon>
        <taxon>Nocardioidaceae</taxon>
        <taxon>Nocardioides</taxon>
    </lineage>
</organism>
<evidence type="ECO:0000256" key="7">
    <source>
        <dbReference type="ARBA" id="ARBA00022989"/>
    </source>
</evidence>
<dbReference type="AlphaFoldDB" id="A0A3N0GL91"/>
<evidence type="ECO:0000256" key="4">
    <source>
        <dbReference type="ARBA" id="ARBA00022475"/>
    </source>
</evidence>
<comment type="similarity">
    <text evidence="2">Belongs to the YajC family.</text>
</comment>
<evidence type="ECO:0000256" key="5">
    <source>
        <dbReference type="ARBA" id="ARBA00022692"/>
    </source>
</evidence>
<dbReference type="Proteomes" id="UP000279994">
    <property type="component" value="Unassembled WGS sequence"/>
</dbReference>
<proteinExistence type="inferred from homology"/>
<name>A0A3N0GL91_9ACTN</name>
<gene>
    <name evidence="12" type="primary">yajC</name>
    <name evidence="12" type="ORF">EFL26_15680</name>
</gene>
<keyword evidence="5 11" id="KW-0812">Transmembrane</keyword>
<dbReference type="OrthoDB" id="3711957at2"/>
<dbReference type="PRINTS" id="PR01853">
    <property type="entry name" value="YAJCTRNLCASE"/>
</dbReference>
<evidence type="ECO:0000256" key="2">
    <source>
        <dbReference type="ARBA" id="ARBA00006742"/>
    </source>
</evidence>
<keyword evidence="6" id="KW-0653">Protein transport</keyword>
<keyword evidence="13" id="KW-1185">Reference proteome</keyword>
<feature type="region of interest" description="Disordered" evidence="10">
    <location>
        <begin position="108"/>
        <end position="136"/>
    </location>
</feature>
<dbReference type="EMBL" id="RJSF01000041">
    <property type="protein sequence ID" value="RNM13257.1"/>
    <property type="molecule type" value="Genomic_DNA"/>
</dbReference>
<protein>
    <submittedName>
        <fullName evidence="12">Preprotein translocase subunit YajC</fullName>
    </submittedName>
</protein>
<comment type="subcellular location">
    <subcellularLocation>
        <location evidence="1">Cell membrane</location>
        <topology evidence="1">Single-pass membrane protein</topology>
    </subcellularLocation>
</comment>
<feature type="compositionally biased region" description="Basic and acidic residues" evidence="10">
    <location>
        <begin position="126"/>
        <end position="136"/>
    </location>
</feature>
<keyword evidence="3" id="KW-0813">Transport</keyword>
<dbReference type="PANTHER" id="PTHR33909">
    <property type="entry name" value="SEC TRANSLOCON ACCESSORY COMPLEX SUBUNIT YAJC"/>
    <property type="match status" value="1"/>
</dbReference>
<keyword evidence="8" id="KW-0811">Translocation</keyword>
<keyword evidence="7 11" id="KW-1133">Transmembrane helix</keyword>
<dbReference type="PANTHER" id="PTHR33909:SF1">
    <property type="entry name" value="SEC TRANSLOCON ACCESSORY COMPLEX SUBUNIT YAJC"/>
    <property type="match status" value="1"/>
</dbReference>
<keyword evidence="9 11" id="KW-0472">Membrane</keyword>
<feature type="transmembrane region" description="Helical" evidence="11">
    <location>
        <begin position="29"/>
        <end position="45"/>
    </location>
</feature>
<evidence type="ECO:0000256" key="9">
    <source>
        <dbReference type="ARBA" id="ARBA00023136"/>
    </source>
</evidence>
<evidence type="ECO:0000256" key="8">
    <source>
        <dbReference type="ARBA" id="ARBA00023010"/>
    </source>
</evidence>
<dbReference type="SMART" id="SM01323">
    <property type="entry name" value="YajC"/>
    <property type="match status" value="1"/>
</dbReference>
<dbReference type="Pfam" id="PF02699">
    <property type="entry name" value="YajC"/>
    <property type="match status" value="1"/>
</dbReference>
<dbReference type="GO" id="GO:0015031">
    <property type="term" value="P:protein transport"/>
    <property type="evidence" value="ECO:0007669"/>
    <property type="project" value="UniProtKB-KW"/>
</dbReference>
<evidence type="ECO:0000313" key="12">
    <source>
        <dbReference type="EMBL" id="RNM13257.1"/>
    </source>
</evidence>
<evidence type="ECO:0000256" key="1">
    <source>
        <dbReference type="ARBA" id="ARBA00004162"/>
    </source>
</evidence>
<evidence type="ECO:0000256" key="6">
    <source>
        <dbReference type="ARBA" id="ARBA00022927"/>
    </source>
</evidence>
<evidence type="ECO:0000256" key="11">
    <source>
        <dbReference type="SAM" id="Phobius"/>
    </source>
</evidence>
<dbReference type="InterPro" id="IPR003849">
    <property type="entry name" value="Preprotein_translocase_YajC"/>
</dbReference>
<evidence type="ECO:0000313" key="13">
    <source>
        <dbReference type="Proteomes" id="UP000279994"/>
    </source>
</evidence>
<keyword evidence="4" id="KW-1003">Cell membrane</keyword>
<sequence>MRARSVACTTVLTTHPVPESRVLHVPAELQLLVIVIALFGFWAIVMRPARVQQRRVAQLQEELAVGDEVIISAGIFGTVVSIDDDRVQLEIAPGTVVTAARQVVIRRAPEVPEAQDAAPQDAGPDDGPHDSTTEED</sequence>
<dbReference type="NCBIfam" id="TIGR00739">
    <property type="entry name" value="yajC"/>
    <property type="match status" value="1"/>
</dbReference>
<comment type="caution">
    <text evidence="12">The sequence shown here is derived from an EMBL/GenBank/DDBJ whole genome shotgun (WGS) entry which is preliminary data.</text>
</comment>